<accession>A0A8T9BAS5</accession>
<feature type="region of interest" description="Disordered" evidence="1">
    <location>
        <begin position="1"/>
        <end position="56"/>
    </location>
</feature>
<sequence length="123" mass="13327">MSHSYLQPSSNSPSRLHRPQLQTQNYTQRSSMSSASSTSSSSSASSSYSNDASQRYSMDCSAPRVETLRCSRCAKCVETVATARGGHGDLGRVSTDDASASGMVRFGHNLYYCDRCARMVGYT</sequence>
<evidence type="ECO:0000313" key="2">
    <source>
        <dbReference type="EMBL" id="TVY16968.1"/>
    </source>
</evidence>
<name>A0A8T9BAS5_9HELO</name>
<feature type="compositionally biased region" description="Low complexity" evidence="1">
    <location>
        <begin position="30"/>
        <end position="53"/>
    </location>
</feature>
<organism evidence="2 3">
    <name type="scientific">Lachnellula arida</name>
    <dbReference type="NCBI Taxonomy" id="1316785"/>
    <lineage>
        <taxon>Eukaryota</taxon>
        <taxon>Fungi</taxon>
        <taxon>Dikarya</taxon>
        <taxon>Ascomycota</taxon>
        <taxon>Pezizomycotina</taxon>
        <taxon>Leotiomycetes</taxon>
        <taxon>Helotiales</taxon>
        <taxon>Lachnaceae</taxon>
        <taxon>Lachnellula</taxon>
    </lineage>
</organism>
<dbReference type="AlphaFoldDB" id="A0A8T9BAS5"/>
<gene>
    <name evidence="2" type="ORF">LARI1_G006639</name>
</gene>
<dbReference type="OrthoDB" id="3920481at2759"/>
<evidence type="ECO:0000313" key="3">
    <source>
        <dbReference type="Proteomes" id="UP000469559"/>
    </source>
</evidence>
<feature type="compositionally biased region" description="Polar residues" evidence="1">
    <location>
        <begin position="1"/>
        <end position="29"/>
    </location>
</feature>
<reference evidence="2 3" key="1">
    <citation type="submission" date="2018-05" db="EMBL/GenBank/DDBJ databases">
        <title>Whole genome sequencing for identification of molecular markers to develop diagnostic detection tools for the regulated plant pathogen Lachnellula willkommii.</title>
        <authorList>
            <person name="Giroux E."/>
            <person name="Bilodeau G."/>
        </authorList>
    </citation>
    <scope>NUCLEOTIDE SEQUENCE [LARGE SCALE GENOMIC DNA]</scope>
    <source>
        <strain evidence="2 3">CBS 203.66</strain>
    </source>
</reference>
<proteinExistence type="predicted"/>
<dbReference type="Proteomes" id="UP000469559">
    <property type="component" value="Unassembled WGS sequence"/>
</dbReference>
<keyword evidence="3" id="KW-1185">Reference proteome</keyword>
<comment type="caution">
    <text evidence="2">The sequence shown here is derived from an EMBL/GenBank/DDBJ whole genome shotgun (WGS) entry which is preliminary data.</text>
</comment>
<protein>
    <submittedName>
        <fullName evidence="2">Uncharacterized protein</fullName>
    </submittedName>
</protein>
<evidence type="ECO:0000256" key="1">
    <source>
        <dbReference type="SAM" id="MobiDB-lite"/>
    </source>
</evidence>
<dbReference type="EMBL" id="QGMF01000305">
    <property type="protein sequence ID" value="TVY16968.1"/>
    <property type="molecule type" value="Genomic_DNA"/>
</dbReference>